<dbReference type="InterPro" id="IPR011992">
    <property type="entry name" value="EF-hand-dom_pair"/>
</dbReference>
<name>A0AA36JTT9_9DINO</name>
<dbReference type="EMBL" id="CAUJNA010003869">
    <property type="protein sequence ID" value="CAJ1411328.1"/>
    <property type="molecule type" value="Genomic_DNA"/>
</dbReference>
<feature type="active site" evidence="7">
    <location>
        <position position="630"/>
    </location>
</feature>
<dbReference type="PROSITE" id="PS50203">
    <property type="entry name" value="CALPAIN_CAT"/>
    <property type="match status" value="1"/>
</dbReference>
<keyword evidence="5" id="KW-0106">Calcium</keyword>
<dbReference type="Gene3D" id="3.90.70.10">
    <property type="entry name" value="Cysteine proteinases"/>
    <property type="match status" value="1"/>
</dbReference>
<dbReference type="CDD" id="cd00051">
    <property type="entry name" value="EFh"/>
    <property type="match status" value="1"/>
</dbReference>
<dbReference type="Proteomes" id="UP001178507">
    <property type="component" value="Unassembled WGS sequence"/>
</dbReference>
<evidence type="ECO:0000256" key="5">
    <source>
        <dbReference type="ARBA" id="ARBA00022837"/>
    </source>
</evidence>
<dbReference type="InterPro" id="IPR000169">
    <property type="entry name" value="Pept_cys_AS"/>
</dbReference>
<keyword evidence="3 7" id="KW-0378">Hydrolase</keyword>
<evidence type="ECO:0000256" key="2">
    <source>
        <dbReference type="ARBA" id="ARBA00022670"/>
    </source>
</evidence>
<dbReference type="SMART" id="SM00054">
    <property type="entry name" value="EFh"/>
    <property type="match status" value="2"/>
</dbReference>
<dbReference type="PANTHER" id="PTHR10183:SF379">
    <property type="entry name" value="CALPAIN-5"/>
    <property type="match status" value="1"/>
</dbReference>
<dbReference type="SUPFAM" id="SSF47473">
    <property type="entry name" value="EF-hand"/>
    <property type="match status" value="1"/>
</dbReference>
<accession>A0AA36JTT9</accession>
<sequence>MSVDATVLAAFKKFDKDKTGSISREELAAVLQTLDPVEWDNDAIDHLLTQADSSGDGELQIQEFVSWVFAENYKSVGVGPHAGTGDNCLVISGCSRDELNGVYVQMRDKHYCHRPVFLFAAKSRFLFYQSKRQQWQVHHECSMKASCRLQTKRAPHLGGTWSVWKQTGDASSFVEEPEMGCALQQLSAEEQISKAAKAIVVREPSSVKGCFLRQEELVNGRPLYFKDKWGGQCIVYFAEEEIWGLVSGKPGACGDLKFAMSDTTQGYSPDLVSWRLRDDDDIDLVAADPSTGAASLNVPEGWKDPEMPHTLESIGKGKEVQWMRALAMTPCPVLFGDDCRPQDACQGKMGDCWLVAAIASMMEFPGYIQEKIFLTKELALDGKYEITLYDWKTDTWPVIQVDDYLPVGFRWDTWEPPRPQFASIPDGKLYVALLEKAFAKHRRGGACYQDLSTGDACEGIVAMTGCLERTWYHATDWKEHHPERPPKWVVTANEGVAVHAECPKTTEKLGQLSQGANFQEVARDGGRIQFKKISGDGPEEGWLSWYVAGQKVAKRCSELRWFKDVGKVSKEKQHLAEGLEYDERNLPVEDMWPILCELDQANFPLVTGVYYQEDEWNKKANNKQGLKTHHAYSLLGAKEVDGVKLVCIRNPWGGAKEWKGPWGDQQEEWTTHPKVSEELASFEADGTWWMDWEDFQWICGEVTVVPHCMPSKRGPPTKVE</sequence>
<comment type="similarity">
    <text evidence="1">Belongs to the peptidase C2 family.</text>
</comment>
<feature type="domain" description="EF-hand" evidence="9">
    <location>
        <begin position="2"/>
        <end position="37"/>
    </location>
</feature>
<feature type="active site" evidence="6 7">
    <location>
        <position position="352"/>
    </location>
</feature>
<keyword evidence="2 7" id="KW-0645">Protease</keyword>
<dbReference type="InterPro" id="IPR022684">
    <property type="entry name" value="Calpain_cysteine_protease"/>
</dbReference>
<keyword evidence="4 7" id="KW-0788">Thiol protease</keyword>
<dbReference type="InterPro" id="IPR002048">
    <property type="entry name" value="EF_hand_dom"/>
</dbReference>
<dbReference type="GO" id="GO:0006508">
    <property type="term" value="P:proteolysis"/>
    <property type="evidence" value="ECO:0007669"/>
    <property type="project" value="UniProtKB-KW"/>
</dbReference>
<evidence type="ECO:0000256" key="7">
    <source>
        <dbReference type="PROSITE-ProRule" id="PRU00239"/>
    </source>
</evidence>
<dbReference type="PROSITE" id="PS50222">
    <property type="entry name" value="EF_HAND_2"/>
    <property type="match status" value="1"/>
</dbReference>
<reference evidence="10" key="1">
    <citation type="submission" date="2023-08" db="EMBL/GenBank/DDBJ databases">
        <authorList>
            <person name="Chen Y."/>
            <person name="Shah S."/>
            <person name="Dougan E. K."/>
            <person name="Thang M."/>
            <person name="Chan C."/>
        </authorList>
    </citation>
    <scope>NUCLEOTIDE SEQUENCE</scope>
</reference>
<dbReference type="PANTHER" id="PTHR10183">
    <property type="entry name" value="CALPAIN"/>
    <property type="match status" value="1"/>
</dbReference>
<dbReference type="InterPro" id="IPR001300">
    <property type="entry name" value="Peptidase_C2_calpain_cat"/>
</dbReference>
<evidence type="ECO:0000256" key="1">
    <source>
        <dbReference type="ARBA" id="ARBA00007623"/>
    </source>
</evidence>
<evidence type="ECO:0000256" key="3">
    <source>
        <dbReference type="ARBA" id="ARBA00022801"/>
    </source>
</evidence>
<evidence type="ECO:0000259" key="8">
    <source>
        <dbReference type="PROSITE" id="PS50203"/>
    </source>
</evidence>
<gene>
    <name evidence="10" type="ORF">EVOR1521_LOCUS31928</name>
</gene>
<dbReference type="SMART" id="SM00230">
    <property type="entry name" value="CysPc"/>
    <property type="match status" value="1"/>
</dbReference>
<dbReference type="GO" id="GO:0004198">
    <property type="term" value="F:calcium-dependent cysteine-type endopeptidase activity"/>
    <property type="evidence" value="ECO:0007669"/>
    <property type="project" value="InterPro"/>
</dbReference>
<evidence type="ECO:0000313" key="10">
    <source>
        <dbReference type="EMBL" id="CAJ1411328.1"/>
    </source>
</evidence>
<feature type="active site" evidence="7">
    <location>
        <position position="650"/>
    </location>
</feature>
<dbReference type="Pfam" id="PF00648">
    <property type="entry name" value="Peptidase_C2"/>
    <property type="match status" value="2"/>
</dbReference>
<dbReference type="InterPro" id="IPR018247">
    <property type="entry name" value="EF_Hand_1_Ca_BS"/>
</dbReference>
<evidence type="ECO:0000256" key="6">
    <source>
        <dbReference type="PIRSR" id="PIRSR622684-1"/>
    </source>
</evidence>
<dbReference type="GO" id="GO:0005509">
    <property type="term" value="F:calcium ion binding"/>
    <property type="evidence" value="ECO:0007669"/>
    <property type="project" value="InterPro"/>
</dbReference>
<feature type="domain" description="Calpain catalytic" evidence="8">
    <location>
        <begin position="301"/>
        <end position="695"/>
    </location>
</feature>
<dbReference type="PROSITE" id="PS00139">
    <property type="entry name" value="THIOL_PROTEASE_CYS"/>
    <property type="match status" value="1"/>
</dbReference>
<comment type="caution">
    <text evidence="10">The sequence shown here is derived from an EMBL/GenBank/DDBJ whole genome shotgun (WGS) entry which is preliminary data.</text>
</comment>
<dbReference type="SUPFAM" id="SSF54001">
    <property type="entry name" value="Cysteine proteinases"/>
    <property type="match status" value="1"/>
</dbReference>
<dbReference type="Pfam" id="PF13499">
    <property type="entry name" value="EF-hand_7"/>
    <property type="match status" value="1"/>
</dbReference>
<proteinExistence type="inferred from homology"/>
<evidence type="ECO:0000259" key="9">
    <source>
        <dbReference type="PROSITE" id="PS50222"/>
    </source>
</evidence>
<dbReference type="AlphaFoldDB" id="A0AA36JTT9"/>
<protein>
    <submittedName>
        <fullName evidence="10">Uncharacterized protein</fullName>
    </submittedName>
</protein>
<dbReference type="Gene3D" id="1.10.238.10">
    <property type="entry name" value="EF-hand"/>
    <property type="match status" value="1"/>
</dbReference>
<organism evidence="10 11">
    <name type="scientific">Effrenium voratum</name>
    <dbReference type="NCBI Taxonomy" id="2562239"/>
    <lineage>
        <taxon>Eukaryota</taxon>
        <taxon>Sar</taxon>
        <taxon>Alveolata</taxon>
        <taxon>Dinophyceae</taxon>
        <taxon>Suessiales</taxon>
        <taxon>Symbiodiniaceae</taxon>
        <taxon>Effrenium</taxon>
    </lineage>
</organism>
<keyword evidence="11" id="KW-1185">Reference proteome</keyword>
<dbReference type="InterPro" id="IPR038765">
    <property type="entry name" value="Papain-like_cys_pep_sf"/>
</dbReference>
<evidence type="ECO:0000256" key="4">
    <source>
        <dbReference type="ARBA" id="ARBA00022807"/>
    </source>
</evidence>
<dbReference type="PROSITE" id="PS00018">
    <property type="entry name" value="EF_HAND_1"/>
    <property type="match status" value="2"/>
</dbReference>
<evidence type="ECO:0000313" key="11">
    <source>
        <dbReference type="Proteomes" id="UP001178507"/>
    </source>
</evidence>